<dbReference type="EMBL" id="QVEU01000003">
    <property type="protein sequence ID" value="RGB76382.1"/>
    <property type="molecule type" value="Genomic_DNA"/>
</dbReference>
<evidence type="ECO:0000256" key="3">
    <source>
        <dbReference type="ARBA" id="ARBA00022597"/>
    </source>
</evidence>
<reference evidence="9 10" key="1">
    <citation type="submission" date="2018-08" db="EMBL/GenBank/DDBJ databases">
        <title>A genome reference for cultivated species of the human gut microbiota.</title>
        <authorList>
            <person name="Zou Y."/>
            <person name="Xue W."/>
            <person name="Luo G."/>
        </authorList>
    </citation>
    <scope>NUCLEOTIDE SEQUENCE [LARGE SCALE GENOMIC DNA]</scope>
    <source>
        <strain evidence="9 10">OF01-3</strain>
    </source>
</reference>
<gene>
    <name evidence="9" type="ORF">DXA39_04225</name>
</gene>
<dbReference type="InterPro" id="IPR013012">
    <property type="entry name" value="PTS_EIIB_3"/>
</dbReference>
<keyword evidence="2" id="KW-0597">Phosphoprotein</keyword>
<organism evidence="9 10">
    <name type="scientific">Anaerococcus nagyae</name>
    <dbReference type="NCBI Taxonomy" id="1755241"/>
    <lineage>
        <taxon>Bacteria</taxon>
        <taxon>Bacillati</taxon>
        <taxon>Bacillota</taxon>
        <taxon>Tissierellia</taxon>
        <taxon>Tissierellales</taxon>
        <taxon>Peptoniphilaceae</taxon>
        <taxon>Anaerococcus</taxon>
    </lineage>
</organism>
<dbReference type="Proteomes" id="UP000261011">
    <property type="component" value="Unassembled WGS sequence"/>
</dbReference>
<dbReference type="InterPro" id="IPR051819">
    <property type="entry name" value="PTS_sugar-specific_EIIB"/>
</dbReference>
<dbReference type="InterPro" id="IPR003501">
    <property type="entry name" value="PTS_EIIB_2/3"/>
</dbReference>
<protein>
    <submittedName>
        <fullName evidence="9">PTS cellobiose transporter subunit IIB</fullName>
    </submittedName>
</protein>
<comment type="caution">
    <text evidence="9">The sequence shown here is derived from an EMBL/GenBank/DDBJ whole genome shotgun (WGS) entry which is preliminary data.</text>
</comment>
<keyword evidence="3" id="KW-0762">Sugar transport</keyword>
<feature type="modified residue" description="Phosphocysteine; by EIIA" evidence="7">
    <location>
        <position position="8"/>
    </location>
</feature>
<dbReference type="Pfam" id="PF02302">
    <property type="entry name" value="PTS_IIB"/>
    <property type="match status" value="1"/>
</dbReference>
<keyword evidence="1" id="KW-0813">Transport</keyword>
<proteinExistence type="predicted"/>
<name>A0A3E2TI73_9FIRM</name>
<dbReference type="InterPro" id="IPR036095">
    <property type="entry name" value="PTS_EIIB-like_sf"/>
</dbReference>
<keyword evidence="6" id="KW-0418">Kinase</keyword>
<dbReference type="OrthoDB" id="9808134at2"/>
<keyword evidence="4" id="KW-0808">Transferase</keyword>
<dbReference type="PANTHER" id="PTHR34581">
    <property type="entry name" value="PTS SYSTEM N,N'-DIACETYLCHITOBIOSE-SPECIFIC EIIB COMPONENT"/>
    <property type="match status" value="1"/>
</dbReference>
<sequence length="105" mass="11624">MKKVMILCNAGMSSSIMAKKASEYLSKEGRDIHVEASTTANANDIFEDPEYDMILVSPQVRMLFNEYSQKAQENNKKIAQLPFDAYSPTSSGVSKMAAIILEQLA</sequence>
<dbReference type="GO" id="GO:0016301">
    <property type="term" value="F:kinase activity"/>
    <property type="evidence" value="ECO:0007669"/>
    <property type="project" value="UniProtKB-KW"/>
</dbReference>
<evidence type="ECO:0000256" key="2">
    <source>
        <dbReference type="ARBA" id="ARBA00022553"/>
    </source>
</evidence>
<evidence type="ECO:0000313" key="9">
    <source>
        <dbReference type="EMBL" id="RGB76382.1"/>
    </source>
</evidence>
<evidence type="ECO:0000256" key="1">
    <source>
        <dbReference type="ARBA" id="ARBA00022448"/>
    </source>
</evidence>
<keyword evidence="5" id="KW-0598">Phosphotransferase system</keyword>
<dbReference type="Gene3D" id="3.40.50.2300">
    <property type="match status" value="1"/>
</dbReference>
<dbReference type="RefSeq" id="WP_117521304.1">
    <property type="nucleotide sequence ID" value="NZ_JAGGLS010000003.1"/>
</dbReference>
<dbReference type="PROSITE" id="PS51100">
    <property type="entry name" value="PTS_EIIB_TYPE_3"/>
    <property type="match status" value="1"/>
</dbReference>
<evidence type="ECO:0000256" key="6">
    <source>
        <dbReference type="ARBA" id="ARBA00022777"/>
    </source>
</evidence>
<evidence type="ECO:0000313" key="10">
    <source>
        <dbReference type="Proteomes" id="UP000261011"/>
    </source>
</evidence>
<evidence type="ECO:0000256" key="7">
    <source>
        <dbReference type="PROSITE-ProRule" id="PRU00423"/>
    </source>
</evidence>
<evidence type="ECO:0000256" key="4">
    <source>
        <dbReference type="ARBA" id="ARBA00022679"/>
    </source>
</evidence>
<feature type="domain" description="PTS EIIB type-3" evidence="8">
    <location>
        <begin position="1"/>
        <end position="105"/>
    </location>
</feature>
<dbReference type="PANTHER" id="PTHR34581:SF2">
    <property type="entry name" value="PTS SYSTEM N,N'-DIACETYLCHITOBIOSE-SPECIFIC EIIB COMPONENT"/>
    <property type="match status" value="1"/>
</dbReference>
<dbReference type="AlphaFoldDB" id="A0A3E2TI73"/>
<evidence type="ECO:0000256" key="5">
    <source>
        <dbReference type="ARBA" id="ARBA00022683"/>
    </source>
</evidence>
<dbReference type="GO" id="GO:0008982">
    <property type="term" value="F:protein-N(PI)-phosphohistidine-sugar phosphotransferase activity"/>
    <property type="evidence" value="ECO:0007669"/>
    <property type="project" value="InterPro"/>
</dbReference>
<evidence type="ECO:0000259" key="8">
    <source>
        <dbReference type="PROSITE" id="PS51100"/>
    </source>
</evidence>
<dbReference type="SUPFAM" id="SSF52794">
    <property type="entry name" value="PTS system IIB component-like"/>
    <property type="match status" value="1"/>
</dbReference>
<dbReference type="NCBIfam" id="NF007155">
    <property type="entry name" value="PRK09590.1"/>
    <property type="match status" value="1"/>
</dbReference>
<keyword evidence="10" id="KW-1185">Reference proteome</keyword>
<accession>A0A3E2TI73</accession>
<dbReference type="GO" id="GO:0009401">
    <property type="term" value="P:phosphoenolpyruvate-dependent sugar phosphotransferase system"/>
    <property type="evidence" value="ECO:0007669"/>
    <property type="project" value="UniProtKB-KW"/>
</dbReference>